<accession>A0A8T2ZW54</accession>
<feature type="signal peptide" evidence="2">
    <location>
        <begin position="1"/>
        <end position="30"/>
    </location>
</feature>
<evidence type="ECO:0000256" key="1">
    <source>
        <dbReference type="ARBA" id="ARBA00010607"/>
    </source>
</evidence>
<reference evidence="3" key="1">
    <citation type="journal article" date="2021" name="J. Hered.">
        <title>Genome Assembly of Salicaceae Populus deltoides (Eastern Cottonwood) I-69 Based on Nanopore Sequencing and Hi-C Technologies.</title>
        <authorList>
            <person name="Bai S."/>
            <person name="Wu H."/>
            <person name="Zhang J."/>
            <person name="Pan Z."/>
            <person name="Zhao W."/>
            <person name="Li Z."/>
            <person name="Tong C."/>
        </authorList>
    </citation>
    <scope>NUCLEOTIDE SEQUENCE</scope>
    <source>
        <tissue evidence="3">Leaf</tissue>
    </source>
</reference>
<organism evidence="3 4">
    <name type="scientific">Populus deltoides</name>
    <name type="common">Eastern poplar</name>
    <name type="synonym">Eastern cottonwood</name>
    <dbReference type="NCBI Taxonomy" id="3696"/>
    <lineage>
        <taxon>Eukaryota</taxon>
        <taxon>Viridiplantae</taxon>
        <taxon>Streptophyta</taxon>
        <taxon>Embryophyta</taxon>
        <taxon>Tracheophyta</taxon>
        <taxon>Spermatophyta</taxon>
        <taxon>Magnoliopsida</taxon>
        <taxon>eudicotyledons</taxon>
        <taxon>Gunneridae</taxon>
        <taxon>Pentapetalae</taxon>
        <taxon>rosids</taxon>
        <taxon>fabids</taxon>
        <taxon>Malpighiales</taxon>
        <taxon>Salicaceae</taxon>
        <taxon>Saliceae</taxon>
        <taxon>Populus</taxon>
    </lineage>
</organism>
<dbReference type="InterPro" id="IPR037176">
    <property type="entry name" value="Osmotin/thaumatin-like_sf"/>
</dbReference>
<dbReference type="SMART" id="SM00205">
    <property type="entry name" value="THN"/>
    <property type="match status" value="1"/>
</dbReference>
<proteinExistence type="inferred from homology"/>
<evidence type="ECO:0000256" key="2">
    <source>
        <dbReference type="SAM" id="SignalP"/>
    </source>
</evidence>
<protein>
    <submittedName>
        <fullName evidence="3">Uncharacterized protein</fullName>
    </submittedName>
</protein>
<dbReference type="Pfam" id="PF00314">
    <property type="entry name" value="Thaumatin"/>
    <property type="match status" value="1"/>
</dbReference>
<dbReference type="PROSITE" id="PS51367">
    <property type="entry name" value="THAUMATIN_2"/>
    <property type="match status" value="1"/>
</dbReference>
<dbReference type="EMBL" id="JACEGQ020000001">
    <property type="protein sequence ID" value="KAH8521625.1"/>
    <property type="molecule type" value="Genomic_DNA"/>
</dbReference>
<comment type="similarity">
    <text evidence="1">Belongs to the thaumatin family.</text>
</comment>
<keyword evidence="2" id="KW-0732">Signal</keyword>
<dbReference type="PANTHER" id="PTHR31048">
    <property type="entry name" value="OS03G0233200 PROTEIN"/>
    <property type="match status" value="1"/>
</dbReference>
<dbReference type="FunFam" id="2.60.110.10:FF:000004">
    <property type="entry name" value="THAUMATIN-LIKE PROTEIN 1"/>
    <property type="match status" value="1"/>
</dbReference>
<evidence type="ECO:0000313" key="4">
    <source>
        <dbReference type="Proteomes" id="UP000807159"/>
    </source>
</evidence>
<dbReference type="CDD" id="cd09218">
    <property type="entry name" value="TLP-PA"/>
    <property type="match status" value="1"/>
</dbReference>
<dbReference type="InterPro" id="IPR001938">
    <property type="entry name" value="Thaumatin"/>
</dbReference>
<keyword evidence="4" id="KW-1185">Reference proteome</keyword>
<dbReference type="Proteomes" id="UP000807159">
    <property type="component" value="Chromosome 1"/>
</dbReference>
<dbReference type="PRINTS" id="PR00347">
    <property type="entry name" value="THAUMATIN"/>
</dbReference>
<comment type="caution">
    <text evidence="3">The sequence shown here is derived from an EMBL/GenBank/DDBJ whole genome shotgun (WGS) entry which is preliminary data.</text>
</comment>
<evidence type="ECO:0000313" key="3">
    <source>
        <dbReference type="EMBL" id="KAH8521625.1"/>
    </source>
</evidence>
<dbReference type="AlphaFoldDB" id="A0A8T2ZW54"/>
<dbReference type="SUPFAM" id="SSF49870">
    <property type="entry name" value="Osmotin, thaumatin-like protein"/>
    <property type="match status" value="1"/>
</dbReference>
<feature type="chain" id="PRO_5035852145" evidence="2">
    <location>
        <begin position="31"/>
        <end position="326"/>
    </location>
</feature>
<name>A0A8T2ZW54_POPDE</name>
<gene>
    <name evidence="3" type="ORF">H0E87_002605</name>
</gene>
<sequence length="326" mass="35160">MAQNPRVHDLLLLLVPLSVLVLMNIAVAAGQNASTNAKPFTLVNNCKEMIWPGIITKGDSNRGDGFALKPGQTAIYNATVGWSGRIWARTGCNFDKTGTGTCQTGSCGTSLNCRGPSNPPNTIAEFTLGDDVDFYDLSLVDGYNLPIVISPINGKGNCSIAGCEGDLRQNCSSELAVKSNGKVIACRSACNAFNTDEYCCRGAFADPAACQPSNYSKSFKQESKRVLLSRQEACLQYINWFDRTSPGPRRMDSDAVTVYVIYFKNEVLAISVQGQLIVHSITDQQAAGGFFIITICHPIYMITSTLATTIASFLSAHLFSSVDYLV</sequence>
<dbReference type="Gene3D" id="2.60.110.10">
    <property type="entry name" value="Thaumatin"/>
    <property type="match status" value="1"/>
</dbReference>